<name>A0ABS4U3G4_9PSEU</name>
<evidence type="ECO:0000313" key="1">
    <source>
        <dbReference type="EMBL" id="MBP2331212.1"/>
    </source>
</evidence>
<dbReference type="RefSeq" id="WP_209647829.1">
    <property type="nucleotide sequence ID" value="NZ_JAGINW010000001.1"/>
</dbReference>
<organism evidence="1 2">
    <name type="scientific">Kibdelosporangium banguiense</name>
    <dbReference type="NCBI Taxonomy" id="1365924"/>
    <lineage>
        <taxon>Bacteria</taxon>
        <taxon>Bacillati</taxon>
        <taxon>Actinomycetota</taxon>
        <taxon>Actinomycetes</taxon>
        <taxon>Pseudonocardiales</taxon>
        <taxon>Pseudonocardiaceae</taxon>
        <taxon>Kibdelosporangium</taxon>
    </lineage>
</organism>
<reference evidence="1 2" key="1">
    <citation type="submission" date="2021-03" db="EMBL/GenBank/DDBJ databases">
        <title>Sequencing the genomes of 1000 actinobacteria strains.</title>
        <authorList>
            <person name="Klenk H.-P."/>
        </authorList>
    </citation>
    <scope>NUCLEOTIDE SEQUENCE [LARGE SCALE GENOMIC DNA]</scope>
    <source>
        <strain evidence="1 2">DSM 46670</strain>
    </source>
</reference>
<sequence>MSTGMWHACGCGCGLWHRVVDGQVQCEHPSLAELCSGEGVPWVRQANLMCRPCLIVQGQHIASPDGLRGDLARHKHDILDAMAEGIEAMRKAVEAELDRRDLGPGNDAS</sequence>
<accession>A0ABS4U3G4</accession>
<dbReference type="Proteomes" id="UP001519332">
    <property type="component" value="Unassembled WGS sequence"/>
</dbReference>
<keyword evidence="2" id="KW-1185">Reference proteome</keyword>
<gene>
    <name evidence="1" type="ORF">JOF56_011597</name>
</gene>
<protein>
    <submittedName>
        <fullName evidence="1">Uncharacterized protein</fullName>
    </submittedName>
</protein>
<comment type="caution">
    <text evidence="1">The sequence shown here is derived from an EMBL/GenBank/DDBJ whole genome shotgun (WGS) entry which is preliminary data.</text>
</comment>
<proteinExistence type="predicted"/>
<evidence type="ECO:0000313" key="2">
    <source>
        <dbReference type="Proteomes" id="UP001519332"/>
    </source>
</evidence>
<dbReference type="EMBL" id="JAGINW010000001">
    <property type="protein sequence ID" value="MBP2331212.1"/>
    <property type="molecule type" value="Genomic_DNA"/>
</dbReference>